<evidence type="ECO:0000256" key="4">
    <source>
        <dbReference type="ARBA" id="ARBA00004123"/>
    </source>
</evidence>
<dbReference type="InterPro" id="IPR007708">
    <property type="entry name" value="DBR1_C"/>
</dbReference>
<evidence type="ECO:0000256" key="2">
    <source>
        <dbReference type="ARBA" id="ARBA00001947"/>
    </source>
</evidence>
<evidence type="ECO:0000313" key="17">
    <source>
        <dbReference type="Proteomes" id="UP001652700"/>
    </source>
</evidence>
<evidence type="ECO:0000256" key="14">
    <source>
        <dbReference type="SAM" id="MobiDB-lite"/>
    </source>
</evidence>
<keyword evidence="17" id="KW-1185">Reference proteome</keyword>
<gene>
    <name evidence="18" type="primary">LOC114331436</name>
</gene>
<reference evidence="18" key="1">
    <citation type="submission" date="2025-04" db="UniProtKB">
        <authorList>
            <consortium name="RefSeq"/>
        </authorList>
    </citation>
    <scope>IDENTIFICATION</scope>
    <source>
        <tissue evidence="18">Whole insect</tissue>
    </source>
</reference>
<protein>
    <submittedName>
        <fullName evidence="18">Lariat debranching enzyme</fullName>
    </submittedName>
</protein>
<dbReference type="EnsemblMetazoa" id="XM_050648809.1">
    <property type="protein sequence ID" value="XP_050504766.1"/>
    <property type="gene ID" value="LOC126883351"/>
</dbReference>
<comment type="similarity">
    <text evidence="5">Belongs to the lariat debranching enzyme family.</text>
</comment>
<dbReference type="GO" id="GO:0008419">
    <property type="term" value="F:RNA lariat debranching enzyme activity"/>
    <property type="evidence" value="ECO:0007669"/>
    <property type="project" value="TreeGrafter"/>
</dbReference>
<evidence type="ECO:0000256" key="5">
    <source>
        <dbReference type="ARBA" id="ARBA00006045"/>
    </source>
</evidence>
<dbReference type="CDD" id="cd00844">
    <property type="entry name" value="MPP_Dbr1_N"/>
    <property type="match status" value="1"/>
</dbReference>
<dbReference type="PANTHER" id="PTHR12849:SF0">
    <property type="entry name" value="LARIAT DEBRANCHING ENZYME"/>
    <property type="match status" value="1"/>
</dbReference>
<evidence type="ECO:0000256" key="3">
    <source>
        <dbReference type="ARBA" id="ARBA00001954"/>
    </source>
</evidence>
<dbReference type="GO" id="GO:0005634">
    <property type="term" value="C:nucleus"/>
    <property type="evidence" value="ECO:0007669"/>
    <property type="project" value="UniProtKB-SubCell"/>
</dbReference>
<feature type="domain" description="Lariat debranching enzyme C-terminal" evidence="15">
    <location>
        <begin position="235"/>
        <end position="374"/>
    </location>
</feature>
<dbReference type="FunCoup" id="A0A6P7FPX3">
    <property type="interactions" value="2019"/>
</dbReference>
<evidence type="ECO:0000256" key="9">
    <source>
        <dbReference type="ARBA" id="ARBA00022833"/>
    </source>
</evidence>
<dbReference type="GO" id="GO:0046872">
    <property type="term" value="F:metal ion binding"/>
    <property type="evidence" value="ECO:0007669"/>
    <property type="project" value="UniProtKB-KW"/>
</dbReference>
<comment type="cofactor">
    <cofactor evidence="2">
        <name>Zn(2+)</name>
        <dbReference type="ChEBI" id="CHEBI:29105"/>
    </cofactor>
</comment>
<keyword evidence="6" id="KW-0507">mRNA processing</keyword>
<evidence type="ECO:0000256" key="12">
    <source>
        <dbReference type="ARBA" id="ARBA00023242"/>
    </source>
</evidence>
<dbReference type="OrthoDB" id="407609at2759"/>
<dbReference type="SMART" id="SM01124">
    <property type="entry name" value="DBR1"/>
    <property type="match status" value="1"/>
</dbReference>
<evidence type="ECO:0000256" key="7">
    <source>
        <dbReference type="ARBA" id="ARBA00022723"/>
    </source>
</evidence>
<dbReference type="PANTHER" id="PTHR12849">
    <property type="entry name" value="RNA LARIAT DEBRANCHING ENZYME"/>
    <property type="match status" value="1"/>
</dbReference>
<evidence type="ECO:0000313" key="16">
    <source>
        <dbReference type="EnsemblMetazoa" id="XP_050504766.1"/>
    </source>
</evidence>
<evidence type="ECO:0000256" key="10">
    <source>
        <dbReference type="ARBA" id="ARBA00023004"/>
    </source>
</evidence>
<dbReference type="Pfam" id="PF05011">
    <property type="entry name" value="DBR1"/>
    <property type="match status" value="1"/>
</dbReference>
<dbReference type="InParanoid" id="A0A6P7FPX3"/>
<organism evidence="18">
    <name type="scientific">Diabrotica virgifera virgifera</name>
    <name type="common">western corn rootworm</name>
    <dbReference type="NCBI Taxonomy" id="50390"/>
    <lineage>
        <taxon>Eukaryota</taxon>
        <taxon>Metazoa</taxon>
        <taxon>Ecdysozoa</taxon>
        <taxon>Arthropoda</taxon>
        <taxon>Hexapoda</taxon>
        <taxon>Insecta</taxon>
        <taxon>Pterygota</taxon>
        <taxon>Neoptera</taxon>
        <taxon>Endopterygota</taxon>
        <taxon>Coleoptera</taxon>
        <taxon>Polyphaga</taxon>
        <taxon>Cucujiformia</taxon>
        <taxon>Chrysomeloidea</taxon>
        <taxon>Chrysomelidae</taxon>
        <taxon>Galerucinae</taxon>
        <taxon>Diabroticina</taxon>
        <taxon>Diabroticites</taxon>
        <taxon>Diabrotica</taxon>
    </lineage>
</organism>
<dbReference type="FunFam" id="3.60.21.10:FF:000035">
    <property type="entry name" value="Lariat debranching enzyme"/>
    <property type="match status" value="1"/>
</dbReference>
<proteinExistence type="inferred from homology"/>
<dbReference type="InterPro" id="IPR029052">
    <property type="entry name" value="Metallo-depent_PP-like"/>
</dbReference>
<evidence type="ECO:0000313" key="18">
    <source>
        <dbReference type="RefSeq" id="XP_028136817.1"/>
    </source>
</evidence>
<comment type="cofactor">
    <cofactor evidence="1">
        <name>Mn(2+)</name>
        <dbReference type="ChEBI" id="CHEBI:29035"/>
    </cofactor>
</comment>
<keyword evidence="12" id="KW-0539">Nucleus</keyword>
<keyword evidence="7" id="KW-0479">Metal-binding</keyword>
<dbReference type="InterPro" id="IPR041816">
    <property type="entry name" value="Dbr1_N"/>
</dbReference>
<evidence type="ECO:0000256" key="11">
    <source>
        <dbReference type="ARBA" id="ARBA00023211"/>
    </source>
</evidence>
<name>A0A6P7FPX3_DIAVI</name>
<dbReference type="GO" id="GO:0000398">
    <property type="term" value="P:mRNA splicing, via spliceosome"/>
    <property type="evidence" value="ECO:0007669"/>
    <property type="project" value="TreeGrafter"/>
</dbReference>
<sequence length="502" mass="57273">MKIAVEGCAHGDLENIYDTIYVLEQKEGIKVDLLICCGDFQSSRNNDDLTCMAVPPKYRNICTFYKYYSGEKVAPILTIFIGGNHEASNYLQELPYGGWVAPNIYYMGYAGVINVGGLRIAGISGIYKGQDYWKGHYEKPPYTDESKRSVYHVRNLEIFRLKQLSGKIDVMISHDWPNEITKYGNVKQLIKKKPHFKEDIEKNQLGSQPNSDLLFHLKPAYWFAAHLHCKFSAVVMHKDDSMTRFLALDKCLPKRKFLQVLEVPHNEDSKIEIAYDLEWLSILYLTNHLLSVKSTKNYMPGPGSTERYEFTPTDQEKIIVMNRFKDNLVVPRIFSKTAVAYSPNSQKNDAKQPEPMLNPQTVTLCEILAIDDPLTLISKMEGTLEQLNSSLDLNSTISFIDDSQENESFNSSQDTPTKKMFNLTLPDPKVDLDGDLVNLEDIEEANEESKNDSQEMGVAEIKTESEDTKIKTVVNDVVPTEDDCKSPVIKKLRRRNEELYKS</sequence>
<keyword evidence="11" id="KW-0464">Manganese</keyword>
<keyword evidence="10" id="KW-0408">Iron</keyword>
<comment type="cofactor">
    <cofactor evidence="3">
        <name>Fe(2+)</name>
        <dbReference type="ChEBI" id="CHEBI:29033"/>
    </cofactor>
</comment>
<dbReference type="AlphaFoldDB" id="A0A6P7FPX3"/>
<dbReference type="RefSeq" id="XP_028136817.1">
    <property type="nucleotide sequence ID" value="XM_028281016.1"/>
</dbReference>
<accession>A0A6P7FPX3</accession>
<reference evidence="16" key="2">
    <citation type="submission" date="2025-05" db="UniProtKB">
        <authorList>
            <consortium name="EnsemblMetazoa"/>
        </authorList>
    </citation>
    <scope>IDENTIFICATION</scope>
</reference>
<dbReference type="Proteomes" id="UP001652700">
    <property type="component" value="Unplaced"/>
</dbReference>
<evidence type="ECO:0000256" key="6">
    <source>
        <dbReference type="ARBA" id="ARBA00022664"/>
    </source>
</evidence>
<comment type="function">
    <text evidence="13">Cleaves the 2'-5' phosphodiester linkage at the branch point of lariat intron pre-mRNAs after splicing and converts them into linear molecules that are subsequently degraded. It thereby facilitates ribonucleotide turnover.</text>
</comment>
<dbReference type="SUPFAM" id="SSF56300">
    <property type="entry name" value="Metallo-dependent phosphatases"/>
    <property type="match status" value="1"/>
</dbReference>
<evidence type="ECO:0000256" key="1">
    <source>
        <dbReference type="ARBA" id="ARBA00001936"/>
    </source>
</evidence>
<dbReference type="Pfam" id="PF00149">
    <property type="entry name" value="Metallophos"/>
    <property type="match status" value="1"/>
</dbReference>
<comment type="subcellular location">
    <subcellularLocation>
        <location evidence="4">Nucleus</location>
    </subcellularLocation>
</comment>
<evidence type="ECO:0000256" key="13">
    <source>
        <dbReference type="ARBA" id="ARBA00058627"/>
    </source>
</evidence>
<feature type="region of interest" description="Disordered" evidence="14">
    <location>
        <begin position="444"/>
        <end position="468"/>
    </location>
</feature>
<evidence type="ECO:0000259" key="15">
    <source>
        <dbReference type="SMART" id="SM01124"/>
    </source>
</evidence>
<dbReference type="InterPro" id="IPR004843">
    <property type="entry name" value="Calcineurin-like_PHP"/>
</dbReference>
<keyword evidence="8" id="KW-0378">Hydrolase</keyword>
<evidence type="ECO:0000256" key="8">
    <source>
        <dbReference type="ARBA" id="ARBA00022801"/>
    </source>
</evidence>
<dbReference type="Gene3D" id="3.60.21.10">
    <property type="match status" value="1"/>
</dbReference>
<keyword evidence="9" id="KW-0862">Zinc</keyword>